<feature type="transmembrane region" description="Helical" evidence="6">
    <location>
        <begin position="468"/>
        <end position="490"/>
    </location>
</feature>
<dbReference type="Proteomes" id="UP000235965">
    <property type="component" value="Unassembled WGS sequence"/>
</dbReference>
<dbReference type="Pfam" id="PF10324">
    <property type="entry name" value="7TM_GPCR_Srw"/>
    <property type="match status" value="2"/>
</dbReference>
<feature type="transmembrane region" description="Helical" evidence="6">
    <location>
        <begin position="338"/>
        <end position="360"/>
    </location>
</feature>
<keyword evidence="4 6" id="KW-1133">Transmembrane helix</keyword>
<dbReference type="STRING" id="105785.A0A2J7RHI2"/>
<evidence type="ECO:0000256" key="5">
    <source>
        <dbReference type="ARBA" id="ARBA00023136"/>
    </source>
</evidence>
<reference evidence="8 9" key="1">
    <citation type="submission" date="2017-12" db="EMBL/GenBank/DDBJ databases">
        <title>Hemimetabolous genomes reveal molecular basis of termite eusociality.</title>
        <authorList>
            <person name="Harrison M.C."/>
            <person name="Jongepier E."/>
            <person name="Robertson H.M."/>
            <person name="Arning N."/>
            <person name="Bitard-Feildel T."/>
            <person name="Chao H."/>
            <person name="Childers C.P."/>
            <person name="Dinh H."/>
            <person name="Doddapaneni H."/>
            <person name="Dugan S."/>
            <person name="Gowin J."/>
            <person name="Greiner C."/>
            <person name="Han Y."/>
            <person name="Hu H."/>
            <person name="Hughes D.S.T."/>
            <person name="Huylmans A.-K."/>
            <person name="Kemena C."/>
            <person name="Kremer L.P.M."/>
            <person name="Lee S.L."/>
            <person name="Lopez-Ezquerra A."/>
            <person name="Mallet L."/>
            <person name="Monroy-Kuhn J.M."/>
            <person name="Moser A."/>
            <person name="Murali S.C."/>
            <person name="Muzny D.M."/>
            <person name="Otani S."/>
            <person name="Piulachs M.-D."/>
            <person name="Poelchau M."/>
            <person name="Qu J."/>
            <person name="Schaub F."/>
            <person name="Wada-Katsumata A."/>
            <person name="Worley K.C."/>
            <person name="Xie Q."/>
            <person name="Ylla G."/>
            <person name="Poulsen M."/>
            <person name="Gibbs R.A."/>
            <person name="Schal C."/>
            <person name="Richards S."/>
            <person name="Belles X."/>
            <person name="Korb J."/>
            <person name="Bornberg-Bauer E."/>
        </authorList>
    </citation>
    <scope>NUCLEOTIDE SEQUENCE [LARGE SCALE GENOMIC DNA]</scope>
    <source>
        <tissue evidence="8">Whole body</tissue>
    </source>
</reference>
<evidence type="ECO:0000256" key="2">
    <source>
        <dbReference type="ARBA" id="ARBA00010663"/>
    </source>
</evidence>
<comment type="caution">
    <text evidence="8">The sequence shown here is derived from an EMBL/GenBank/DDBJ whole genome shotgun (WGS) entry which is preliminary data.</text>
</comment>
<evidence type="ECO:0000313" key="9">
    <source>
        <dbReference type="Proteomes" id="UP000235965"/>
    </source>
</evidence>
<dbReference type="EMBL" id="NEVH01003743">
    <property type="protein sequence ID" value="PNF40277.1"/>
    <property type="molecule type" value="Genomic_DNA"/>
</dbReference>
<sequence>MDALSGNSAFNNSLAELDGFDEELLSSALPQTQSLLEHFNISDIEKMLNISSRPVSIMSQCYCSGTMREVLVSYKSVHGYFSLIVCIFGTVANVLNVAVLTRKDMVSAPINRILTALAIADMLVMLEYVPYACYAYLVLPGQLYMPYNWAVFVLFHSHFTQVLHTISIGLTLVLAVWRYIAIRGVTIDGVWLDVGFTDHLYTPFGTRRNYRAIADLHTLQATAANTKSSPACSVFNIRFLVPDVSGDSSTSSAQALPSSDGRLENLHNEELHNLYSLPHIIIMLKSWRTRLTGYVACMGDKKNAYRILTEKPEGKRPLSRPRRWFPQRSHILCSDKRCNLAIGIGYTLPLLVCIPSYFMFKIQATVVLENDEVIVLYHVGLSGVAREDDELLYYINFWIYGIIIKLLPCAILTVISCWLIKALYRANRRKQALKGKEGYNNCNAAGFLASEKRIVSKSERRTDRTTKMLVAVLMLFLITEFPQGILGLLSVVLGRCFFRTCYYLFGEVMDILALLNGAINFILYCSMSRQFRTTFALLFKPRMLRKWSTPASQTDVQSTYV</sequence>
<feature type="transmembrane region" description="Helical" evidence="6">
    <location>
        <begin position="502"/>
        <end position="523"/>
    </location>
</feature>
<dbReference type="GO" id="GO:0008528">
    <property type="term" value="F:G protein-coupled peptide receptor activity"/>
    <property type="evidence" value="ECO:0007669"/>
    <property type="project" value="InterPro"/>
</dbReference>
<feature type="transmembrane region" description="Helical" evidence="6">
    <location>
        <begin position="397"/>
        <end position="420"/>
    </location>
</feature>
<dbReference type="CDD" id="cd14978">
    <property type="entry name" value="7tmA_FMRFamide_R-like"/>
    <property type="match status" value="1"/>
</dbReference>
<gene>
    <name evidence="8" type="ORF">B7P43_G06526</name>
</gene>
<dbReference type="FunCoup" id="A0A2J7RHI2">
    <property type="interactions" value="25"/>
</dbReference>
<evidence type="ECO:0000313" key="8">
    <source>
        <dbReference type="EMBL" id="PNF40277.1"/>
    </source>
</evidence>
<organism evidence="8 9">
    <name type="scientific">Cryptotermes secundus</name>
    <dbReference type="NCBI Taxonomy" id="105785"/>
    <lineage>
        <taxon>Eukaryota</taxon>
        <taxon>Metazoa</taxon>
        <taxon>Ecdysozoa</taxon>
        <taxon>Arthropoda</taxon>
        <taxon>Hexapoda</taxon>
        <taxon>Insecta</taxon>
        <taxon>Pterygota</taxon>
        <taxon>Neoptera</taxon>
        <taxon>Polyneoptera</taxon>
        <taxon>Dictyoptera</taxon>
        <taxon>Blattodea</taxon>
        <taxon>Blattoidea</taxon>
        <taxon>Termitoidae</taxon>
        <taxon>Kalotermitidae</taxon>
        <taxon>Cryptotermitinae</taxon>
        <taxon>Cryptotermes</taxon>
    </lineage>
</organism>
<dbReference type="PRINTS" id="PR00237">
    <property type="entry name" value="GPCRRHODOPSN"/>
</dbReference>
<dbReference type="SUPFAM" id="SSF81321">
    <property type="entry name" value="Family A G protein-coupled receptor-like"/>
    <property type="match status" value="2"/>
</dbReference>
<dbReference type="OrthoDB" id="5864054at2759"/>
<proteinExistence type="inferred from homology"/>
<dbReference type="PANTHER" id="PTHR46273">
    <property type="entry name" value="MYOSUPPRESSIN RECEPTOR 1, ISOFORM B-RELATED"/>
    <property type="match status" value="1"/>
</dbReference>
<comment type="subcellular location">
    <subcellularLocation>
        <location evidence="1">Membrane</location>
    </subcellularLocation>
</comment>
<dbReference type="InterPro" id="IPR000276">
    <property type="entry name" value="GPCR_Rhodpsn"/>
</dbReference>
<evidence type="ECO:0000259" key="7">
    <source>
        <dbReference type="PROSITE" id="PS50262"/>
    </source>
</evidence>
<dbReference type="GO" id="GO:0005886">
    <property type="term" value="C:plasma membrane"/>
    <property type="evidence" value="ECO:0007669"/>
    <property type="project" value="TreeGrafter"/>
</dbReference>
<feature type="transmembrane region" description="Helical" evidence="6">
    <location>
        <begin position="149"/>
        <end position="177"/>
    </location>
</feature>
<keyword evidence="3 6" id="KW-0812">Transmembrane</keyword>
<dbReference type="AlphaFoldDB" id="A0A2J7RHI2"/>
<feature type="transmembrane region" description="Helical" evidence="6">
    <location>
        <begin position="80"/>
        <end position="101"/>
    </location>
</feature>
<feature type="domain" description="G-protein coupled receptors family 1 profile" evidence="7">
    <location>
        <begin position="92"/>
        <end position="524"/>
    </location>
</feature>
<dbReference type="InterPro" id="IPR019427">
    <property type="entry name" value="7TM_GPCR_serpentine_rcpt_Srw"/>
</dbReference>
<name>A0A2J7RHI2_9NEOP</name>
<keyword evidence="5 6" id="KW-0472">Membrane</keyword>
<evidence type="ECO:0000256" key="3">
    <source>
        <dbReference type="ARBA" id="ARBA00022692"/>
    </source>
</evidence>
<comment type="similarity">
    <text evidence="2">Belongs to the G-protein coupled receptor 1 family.</text>
</comment>
<dbReference type="InterPro" id="IPR053219">
    <property type="entry name" value="GPCR_Dmsr-1"/>
</dbReference>
<accession>A0A2J7RHI2</accession>
<evidence type="ECO:0000256" key="4">
    <source>
        <dbReference type="ARBA" id="ARBA00022989"/>
    </source>
</evidence>
<dbReference type="Gene3D" id="1.20.1070.10">
    <property type="entry name" value="Rhodopsin 7-helix transmembrane proteins"/>
    <property type="match status" value="2"/>
</dbReference>
<evidence type="ECO:0000256" key="1">
    <source>
        <dbReference type="ARBA" id="ARBA00004370"/>
    </source>
</evidence>
<evidence type="ECO:0000256" key="6">
    <source>
        <dbReference type="SAM" id="Phobius"/>
    </source>
</evidence>
<dbReference type="PANTHER" id="PTHR46273:SF4">
    <property type="entry name" value="AT19640P"/>
    <property type="match status" value="1"/>
</dbReference>
<keyword evidence="9" id="KW-1185">Reference proteome</keyword>
<dbReference type="InterPro" id="IPR017452">
    <property type="entry name" value="GPCR_Rhodpsn_7TM"/>
</dbReference>
<dbReference type="InParanoid" id="A0A2J7RHI2"/>
<feature type="transmembrane region" description="Helical" evidence="6">
    <location>
        <begin position="113"/>
        <end position="137"/>
    </location>
</feature>
<protein>
    <recommendedName>
        <fullName evidence="7">G-protein coupled receptors family 1 profile domain-containing protein</fullName>
    </recommendedName>
</protein>
<dbReference type="PROSITE" id="PS50262">
    <property type="entry name" value="G_PROTEIN_RECEP_F1_2"/>
    <property type="match status" value="1"/>
</dbReference>